<dbReference type="Proteomes" id="UP001470230">
    <property type="component" value="Unassembled WGS sequence"/>
</dbReference>
<gene>
    <name evidence="5" type="ORF">M9Y10_034123</name>
</gene>
<name>A0ABR2KER0_9EUKA</name>
<feature type="domain" description="DDB1- and CUL4-associated factor 12 beta-propeller" evidence="4">
    <location>
        <begin position="176"/>
        <end position="269"/>
    </location>
</feature>
<proteinExistence type="predicted"/>
<dbReference type="Pfam" id="PF23760">
    <property type="entry name" value="Beta-prop_DCAF12"/>
    <property type="match status" value="1"/>
</dbReference>
<reference evidence="5 6" key="1">
    <citation type="submission" date="2024-04" db="EMBL/GenBank/DDBJ databases">
        <title>Tritrichomonas musculus Genome.</title>
        <authorList>
            <person name="Alves-Ferreira E."/>
            <person name="Grigg M."/>
            <person name="Lorenzi H."/>
            <person name="Galac M."/>
        </authorList>
    </citation>
    <scope>NUCLEOTIDE SEQUENCE [LARGE SCALE GENOMIC DNA]</scope>
    <source>
        <strain evidence="5 6">EAF2021</strain>
    </source>
</reference>
<dbReference type="InterPro" id="IPR056151">
    <property type="entry name" value="Beta-prop_DCAF12"/>
</dbReference>
<evidence type="ECO:0000256" key="1">
    <source>
        <dbReference type="ARBA" id="ARBA00022574"/>
    </source>
</evidence>
<keyword evidence="6" id="KW-1185">Reference proteome</keyword>
<dbReference type="PROSITE" id="PS50082">
    <property type="entry name" value="WD_REPEATS_2"/>
    <property type="match status" value="2"/>
</dbReference>
<dbReference type="EMBL" id="JAPFFF010000005">
    <property type="protein sequence ID" value="KAK8889377.1"/>
    <property type="molecule type" value="Genomic_DNA"/>
</dbReference>
<sequence length="401" mass="45660">MEAINAEESNKFIEDFNVSEYVKTFFASKNIDTSGVINTDDFRSSFDILNQKVGIDSKMMGQKEYEWMLNLIHKKSGDNLNLEEAIELYKQMIQIAKDYLYCLQPIDNDAFKLVIKHTFEGDCNKLKSINTLIDLNNNYLYLTTGGAGKLLLNKSDYNIVTYQKDSNSYFISCKTPKCIFTTKESDLFSLNFDLSSLKPVEMNEKHTQWITSIVYLGNNRLATSSGDGTIKIWQIQSDTKLTLIQTLKKHSSSVITIIKTSKSSQIISCGYDNKIIVWNSTNYSILHEIDDVQCLFINGIKELPGQRVAVSGEKELVIVDYMKGEVIKRIPTETKVTCFEIINNYILAGCFDGSYLTIDIDNYDVKTKEEKETNYITSLLKLPKNILVVGLHNGILKVYSY</sequence>
<accession>A0ABR2KER0</accession>
<keyword evidence="1 3" id="KW-0853">WD repeat</keyword>
<dbReference type="SUPFAM" id="SSF50978">
    <property type="entry name" value="WD40 repeat-like"/>
    <property type="match status" value="1"/>
</dbReference>
<evidence type="ECO:0000256" key="2">
    <source>
        <dbReference type="ARBA" id="ARBA00022737"/>
    </source>
</evidence>
<dbReference type="InterPro" id="IPR036322">
    <property type="entry name" value="WD40_repeat_dom_sf"/>
</dbReference>
<feature type="repeat" description="WD" evidence="3">
    <location>
        <begin position="247"/>
        <end position="288"/>
    </location>
</feature>
<protein>
    <recommendedName>
        <fullName evidence="4">DDB1- and CUL4-associated factor 12 beta-propeller domain-containing protein</fullName>
    </recommendedName>
</protein>
<dbReference type="InterPro" id="IPR001680">
    <property type="entry name" value="WD40_rpt"/>
</dbReference>
<evidence type="ECO:0000313" key="6">
    <source>
        <dbReference type="Proteomes" id="UP001470230"/>
    </source>
</evidence>
<dbReference type="SMART" id="SM00320">
    <property type="entry name" value="WD40"/>
    <property type="match status" value="4"/>
</dbReference>
<comment type="caution">
    <text evidence="5">The sequence shown here is derived from an EMBL/GenBank/DDBJ whole genome shotgun (WGS) entry which is preliminary data.</text>
</comment>
<evidence type="ECO:0000259" key="4">
    <source>
        <dbReference type="Pfam" id="PF23760"/>
    </source>
</evidence>
<dbReference type="PROSITE" id="PS50294">
    <property type="entry name" value="WD_REPEATS_REGION"/>
    <property type="match status" value="1"/>
</dbReference>
<feature type="repeat" description="WD" evidence="3">
    <location>
        <begin position="203"/>
        <end position="243"/>
    </location>
</feature>
<evidence type="ECO:0000313" key="5">
    <source>
        <dbReference type="EMBL" id="KAK8889377.1"/>
    </source>
</evidence>
<keyword evidence="2" id="KW-0677">Repeat</keyword>
<organism evidence="5 6">
    <name type="scientific">Tritrichomonas musculus</name>
    <dbReference type="NCBI Taxonomy" id="1915356"/>
    <lineage>
        <taxon>Eukaryota</taxon>
        <taxon>Metamonada</taxon>
        <taxon>Parabasalia</taxon>
        <taxon>Tritrichomonadida</taxon>
        <taxon>Tritrichomonadidae</taxon>
        <taxon>Tritrichomonas</taxon>
    </lineage>
</organism>
<dbReference type="InterPro" id="IPR015943">
    <property type="entry name" value="WD40/YVTN_repeat-like_dom_sf"/>
</dbReference>
<dbReference type="PANTHER" id="PTHR22847:SF637">
    <property type="entry name" value="WD REPEAT DOMAIN 5B"/>
    <property type="match status" value="1"/>
</dbReference>
<evidence type="ECO:0000256" key="3">
    <source>
        <dbReference type="PROSITE-ProRule" id="PRU00221"/>
    </source>
</evidence>
<dbReference type="PANTHER" id="PTHR22847">
    <property type="entry name" value="WD40 REPEAT PROTEIN"/>
    <property type="match status" value="1"/>
</dbReference>
<dbReference type="Gene3D" id="2.130.10.10">
    <property type="entry name" value="YVTN repeat-like/Quinoprotein amine dehydrogenase"/>
    <property type="match status" value="1"/>
</dbReference>